<sequence>MNRYTFILLVHTLSFPEVALSNLDGDGNRKLASRVEITNRPCIGLLRPETVNIGGKKGQSKMFCETSNGELYRLDLPETWIKEQVEEQHFHSGITQLMLPRDAMVDDTKCEIKMSSLPQMMNVQVGQDAPMQRHLQVSTGERSLLVVRVKDNRGVSSTDTEWELADTLFGSGASLQNQYRQCSHDKLNFYPAMATSNMVNNGATTVQVNVPAGAGDDVMVNAITVELNEKFGVNSPSQLADHILYCLPEGTMSGVAYAYLNHWLSVYNNEWCSKLSAQMHELGHNLNLGHSNEDGEYEDMSGMMGYSFFERKAPEMCFNASKSWQLNWYSNRHFTINEDNPFYVGEMVSIVEDPEVNGQPPMLIKLETGSDEDFYVNFNARARFNSGTQEGGDNVLIVKAASSGYSESELEAKLTPGTSFTIKKFRDGEDLTVQVFSTNEDSNSANVAVCWGPCPPDCSSDVQCDDSHECTTDICSSEGLCTNTPIESGACGRCPNGSIFNANILTDRFPVETSWKLFNKCTGDVELESEPYDRRETEYSTGEICLSKGKYDFVIEDSYGDGICCGYGRGSYSLEYDGRSICEEEDCNYEFGKLFTVTFGEECYEQDDPIDNTSNPTVATRSPVASPSANPTQWPTITPTKYPSSLPTKLPSVQPSKSPSLSPSSIPIKLPSSYPSLLPTKSSTFSPQAILTPKCGEITRASTKFCKSLKKDLDQGFSRCGEQHWSDPNENIASICPVICGVADCLCVDDEFVIHKNKSRSCEWALEKGKCSKSKFLRACPKTCGICK</sequence>
<feature type="domain" description="Peptidase M11 gametolysin" evidence="3">
    <location>
        <begin position="154"/>
        <end position="329"/>
    </location>
</feature>
<evidence type="ECO:0000313" key="5">
    <source>
        <dbReference type="Proteomes" id="UP001054902"/>
    </source>
</evidence>
<dbReference type="Pfam" id="PF05548">
    <property type="entry name" value="Peptidase_M11"/>
    <property type="match status" value="1"/>
</dbReference>
<feature type="compositionally biased region" description="Polar residues" evidence="1">
    <location>
        <begin position="611"/>
        <end position="647"/>
    </location>
</feature>
<dbReference type="InterPro" id="IPR008752">
    <property type="entry name" value="Peptidase_M11"/>
</dbReference>
<evidence type="ECO:0000256" key="2">
    <source>
        <dbReference type="SAM" id="SignalP"/>
    </source>
</evidence>
<accession>A0AAD3D4M6</accession>
<evidence type="ECO:0000259" key="3">
    <source>
        <dbReference type="Pfam" id="PF05548"/>
    </source>
</evidence>
<dbReference type="SUPFAM" id="SSF55486">
    <property type="entry name" value="Metalloproteases ('zincins'), catalytic domain"/>
    <property type="match status" value="1"/>
</dbReference>
<keyword evidence="2" id="KW-0732">Signal</keyword>
<organism evidence="4 5">
    <name type="scientific">Chaetoceros tenuissimus</name>
    <dbReference type="NCBI Taxonomy" id="426638"/>
    <lineage>
        <taxon>Eukaryota</taxon>
        <taxon>Sar</taxon>
        <taxon>Stramenopiles</taxon>
        <taxon>Ochrophyta</taxon>
        <taxon>Bacillariophyta</taxon>
        <taxon>Coscinodiscophyceae</taxon>
        <taxon>Chaetocerotophycidae</taxon>
        <taxon>Chaetocerotales</taxon>
        <taxon>Chaetocerotaceae</taxon>
        <taxon>Chaetoceros</taxon>
    </lineage>
</organism>
<feature type="signal peptide" evidence="2">
    <location>
        <begin position="1"/>
        <end position="21"/>
    </location>
</feature>
<dbReference type="AlphaFoldDB" id="A0AAD3D4M6"/>
<protein>
    <recommendedName>
        <fullName evidence="3">Peptidase M11 gametolysin domain-containing protein</fullName>
    </recommendedName>
</protein>
<reference evidence="4 5" key="1">
    <citation type="journal article" date="2021" name="Sci. Rep.">
        <title>The genome of the diatom Chaetoceros tenuissimus carries an ancient integrated fragment of an extant virus.</title>
        <authorList>
            <person name="Hongo Y."/>
            <person name="Kimura K."/>
            <person name="Takaki Y."/>
            <person name="Yoshida Y."/>
            <person name="Baba S."/>
            <person name="Kobayashi G."/>
            <person name="Nagasaki K."/>
            <person name="Hano T."/>
            <person name="Tomaru Y."/>
        </authorList>
    </citation>
    <scope>NUCLEOTIDE SEQUENCE [LARGE SCALE GENOMIC DNA]</scope>
    <source>
        <strain evidence="4 5">NIES-3715</strain>
    </source>
</reference>
<evidence type="ECO:0000313" key="4">
    <source>
        <dbReference type="EMBL" id="GFH57703.1"/>
    </source>
</evidence>
<feature type="region of interest" description="Disordered" evidence="1">
    <location>
        <begin position="606"/>
        <end position="664"/>
    </location>
</feature>
<name>A0AAD3D4M6_9STRA</name>
<dbReference type="Proteomes" id="UP001054902">
    <property type="component" value="Unassembled WGS sequence"/>
</dbReference>
<comment type="caution">
    <text evidence="4">The sequence shown here is derived from an EMBL/GenBank/DDBJ whole genome shotgun (WGS) entry which is preliminary data.</text>
</comment>
<evidence type="ECO:0000256" key="1">
    <source>
        <dbReference type="SAM" id="MobiDB-lite"/>
    </source>
</evidence>
<gene>
    <name evidence="4" type="ORF">CTEN210_14179</name>
</gene>
<dbReference type="EMBL" id="BLLK01000058">
    <property type="protein sequence ID" value="GFH57703.1"/>
    <property type="molecule type" value="Genomic_DNA"/>
</dbReference>
<keyword evidence="5" id="KW-1185">Reference proteome</keyword>
<feature type="chain" id="PRO_5042019022" description="Peptidase M11 gametolysin domain-containing protein" evidence="2">
    <location>
        <begin position="22"/>
        <end position="788"/>
    </location>
</feature>
<feature type="compositionally biased region" description="Low complexity" evidence="1">
    <location>
        <begin position="649"/>
        <end position="664"/>
    </location>
</feature>
<proteinExistence type="predicted"/>